<reference evidence="1" key="1">
    <citation type="submission" date="2014-09" db="EMBL/GenBank/DDBJ databases">
        <authorList>
            <person name="Aslett A.Martin."/>
        </authorList>
    </citation>
    <scope>NUCLEOTIDE SEQUENCE</scope>
    <source>
        <strain evidence="1">ED321 Heterogonic</strain>
    </source>
</reference>
<proteinExistence type="predicted"/>
<evidence type="ECO:0000313" key="4">
    <source>
        <dbReference type="WormBase" id="SRAE_0000069800"/>
    </source>
</evidence>
<evidence type="ECO:0000313" key="1">
    <source>
        <dbReference type="EMBL" id="CEF61580.1"/>
    </source>
</evidence>
<evidence type="ECO:0000313" key="3">
    <source>
        <dbReference type="WBParaSite" id="SRAE_0000069800.1"/>
    </source>
</evidence>
<dbReference type="Proteomes" id="UP000035682">
    <property type="component" value="Unplaced"/>
</dbReference>
<dbReference type="RefSeq" id="XP_024500789.1">
    <property type="nucleotide sequence ID" value="XM_024646626.1"/>
</dbReference>
<protein>
    <submittedName>
        <fullName evidence="1 3">Uncharacterized protein</fullName>
    </submittedName>
</protein>
<keyword evidence="2" id="KW-1185">Reference proteome</keyword>
<organism evidence="1">
    <name type="scientific">Strongyloides ratti</name>
    <name type="common">Parasitic roundworm</name>
    <dbReference type="NCBI Taxonomy" id="34506"/>
    <lineage>
        <taxon>Eukaryota</taxon>
        <taxon>Metazoa</taxon>
        <taxon>Ecdysozoa</taxon>
        <taxon>Nematoda</taxon>
        <taxon>Chromadorea</taxon>
        <taxon>Rhabditida</taxon>
        <taxon>Tylenchina</taxon>
        <taxon>Panagrolaimomorpha</taxon>
        <taxon>Strongyloidoidea</taxon>
        <taxon>Strongyloididae</taxon>
        <taxon>Strongyloides</taxon>
    </lineage>
</organism>
<dbReference type="EMBL" id="LN609414">
    <property type="protein sequence ID" value="CEF61580.1"/>
    <property type="molecule type" value="Genomic_DNA"/>
</dbReference>
<reference evidence="2" key="2">
    <citation type="submission" date="2014-09" db="EMBL/GenBank/DDBJ databases">
        <authorList>
            <person name="Martin A.A."/>
        </authorList>
    </citation>
    <scope>NUCLEOTIDE SEQUENCE</scope>
    <source>
        <strain evidence="2">ED321</strain>
    </source>
</reference>
<dbReference type="WBParaSite" id="SRAE_0000069800.1">
    <property type="protein sequence ID" value="SRAE_0000069800.1"/>
    <property type="gene ID" value="WBGene00256450"/>
</dbReference>
<dbReference type="WormBase" id="SRAE_0000069800">
    <property type="protein sequence ID" value="SRP07368"/>
    <property type="gene ID" value="WBGene00256450"/>
</dbReference>
<accession>A0A090KVP9</accession>
<name>A0A090KVP9_STRRB</name>
<evidence type="ECO:0000313" key="2">
    <source>
        <dbReference type="Proteomes" id="UP000035682"/>
    </source>
</evidence>
<dbReference type="CTD" id="36373948"/>
<gene>
    <name evidence="1 3 4" type="ORF">SRAE_0000069800</name>
</gene>
<reference evidence="3" key="3">
    <citation type="submission" date="2020-12" db="UniProtKB">
        <authorList>
            <consortium name="WormBaseParasite"/>
        </authorList>
    </citation>
    <scope>IDENTIFICATION</scope>
</reference>
<sequence length="265" mass="31555">MSAHPETEKHYTIKLKELKNQLQYNVIMLHYVPIEKIVINEYISVYEEYDFRFMVLNFLDYFSSIVKMEDLKWTEYSSDAYLVFFDDTVSEFTNLIKSLIKCPTNKNSFLKMKTIEFGLVINYSATYLSFLNDYGFFKDKLDKCTGFYVLENIARTTISLFINENSKDILKNDSICYKLKCVFFTICSVGISICKIAMKYPNFKRFLFQLQCWLKIITFLNNIENIKNETVSDDNIKKYQENIRQEKIIGKSLYRKFIKKVKKTK</sequence>
<dbReference type="GeneID" id="36373948"/>
<dbReference type="AlphaFoldDB" id="A0A090KVP9"/>